<dbReference type="PROSITE" id="PS50157">
    <property type="entry name" value="ZINC_FINGER_C2H2_2"/>
    <property type="match status" value="4"/>
</dbReference>
<dbReference type="EMBL" id="JBJQND010000002">
    <property type="protein sequence ID" value="KAL3884503.1"/>
    <property type="molecule type" value="Genomic_DNA"/>
</dbReference>
<protein>
    <recommendedName>
        <fullName evidence="7">C2H2-type domain-containing protein</fullName>
    </recommendedName>
</protein>
<evidence type="ECO:0000313" key="8">
    <source>
        <dbReference type="EMBL" id="KAL3884503.1"/>
    </source>
</evidence>
<dbReference type="InterPro" id="IPR036236">
    <property type="entry name" value="Znf_C2H2_sf"/>
</dbReference>
<feature type="region of interest" description="Disordered" evidence="6">
    <location>
        <begin position="191"/>
        <end position="223"/>
    </location>
</feature>
<evidence type="ECO:0000256" key="5">
    <source>
        <dbReference type="PROSITE-ProRule" id="PRU00042"/>
    </source>
</evidence>
<dbReference type="PROSITE" id="PS00028">
    <property type="entry name" value="ZINC_FINGER_C2H2_1"/>
    <property type="match status" value="3"/>
</dbReference>
<feature type="domain" description="C2H2-type" evidence="7">
    <location>
        <begin position="305"/>
        <end position="333"/>
    </location>
</feature>
<evidence type="ECO:0000256" key="1">
    <source>
        <dbReference type="ARBA" id="ARBA00022723"/>
    </source>
</evidence>
<dbReference type="AlphaFoldDB" id="A0ABD3XHW2"/>
<proteinExistence type="predicted"/>
<sequence length="486" mass="55328">MSHMREPDFSQPDMKEAMKSVLKYEIQTLIERLSEYGVESVLITASVDQCSHGHIASQKGDKFTKFKNVADLEQQFLCFCTGAALYDHGKTDIHASSKNLRRKSHIEINPVHERRQMHNDPCFFPREDVRFRRHKGSQDFAPVHRRTEQLTLSSIADNYGFNSQSNLLFAPPEQIVIDPVTNTMYKQVNPDRIKSEPQDPDLDNSPVHASKESSSLPLYGHENYSPEENCPSITVLDLEALSGPNSYMDLEGPLSGSILDGSVIKDGSSSKLPASRRIDQSCGNQSIFPLRPQAPNVPLQTPARFQCSTCQTSFTDEKSLHQHKIKEHEGIESHFLSNQSLSAKEESKMSAVNQQDTHMKEMNEHEASLKDLQEQNHNHFSCPSSECGERFDSECLLQEHMKNHTDCLLYACPQCSKTFDNRFSLTKHMEMCGQRFMCRICGKVYSTKGSLWHHQQVHKVGRYRCNCGLTYAYRTGLARHRTMSKH</sequence>
<keyword evidence="9" id="KW-1185">Reference proteome</keyword>
<keyword evidence="1" id="KW-0479">Metal-binding</keyword>
<keyword evidence="4" id="KW-0862">Zinc</keyword>
<evidence type="ECO:0000256" key="4">
    <source>
        <dbReference type="ARBA" id="ARBA00022833"/>
    </source>
</evidence>
<dbReference type="Gene3D" id="3.30.160.60">
    <property type="entry name" value="Classic Zinc Finger"/>
    <property type="match status" value="2"/>
</dbReference>
<organism evidence="8 9">
    <name type="scientific">Sinanodonta woodiana</name>
    <name type="common">Chinese pond mussel</name>
    <name type="synonym">Anodonta woodiana</name>
    <dbReference type="NCBI Taxonomy" id="1069815"/>
    <lineage>
        <taxon>Eukaryota</taxon>
        <taxon>Metazoa</taxon>
        <taxon>Spiralia</taxon>
        <taxon>Lophotrochozoa</taxon>
        <taxon>Mollusca</taxon>
        <taxon>Bivalvia</taxon>
        <taxon>Autobranchia</taxon>
        <taxon>Heteroconchia</taxon>
        <taxon>Palaeoheterodonta</taxon>
        <taxon>Unionida</taxon>
        <taxon>Unionoidea</taxon>
        <taxon>Unionidae</taxon>
        <taxon>Unioninae</taxon>
        <taxon>Sinanodonta</taxon>
    </lineage>
</organism>
<keyword evidence="2" id="KW-0677">Repeat</keyword>
<reference evidence="8 9" key="1">
    <citation type="submission" date="2024-11" db="EMBL/GenBank/DDBJ databases">
        <title>Chromosome-level genome assembly of the freshwater bivalve Anodonta woodiana.</title>
        <authorList>
            <person name="Chen X."/>
        </authorList>
    </citation>
    <scope>NUCLEOTIDE SEQUENCE [LARGE SCALE GENOMIC DNA]</scope>
    <source>
        <strain evidence="8">MN2024</strain>
        <tissue evidence="8">Gills</tissue>
    </source>
</reference>
<evidence type="ECO:0000313" key="9">
    <source>
        <dbReference type="Proteomes" id="UP001634394"/>
    </source>
</evidence>
<dbReference type="PANTHER" id="PTHR24409">
    <property type="entry name" value="ZINC FINGER PROTEIN 142"/>
    <property type="match status" value="1"/>
</dbReference>
<dbReference type="GO" id="GO:0008270">
    <property type="term" value="F:zinc ion binding"/>
    <property type="evidence" value="ECO:0007669"/>
    <property type="project" value="UniProtKB-KW"/>
</dbReference>
<dbReference type="InterPro" id="IPR013087">
    <property type="entry name" value="Znf_C2H2_type"/>
</dbReference>
<gene>
    <name evidence="8" type="ORF">ACJMK2_024638</name>
</gene>
<evidence type="ECO:0000256" key="2">
    <source>
        <dbReference type="ARBA" id="ARBA00022737"/>
    </source>
</evidence>
<dbReference type="PANTHER" id="PTHR24409:SF295">
    <property type="entry name" value="AZ2-RELATED"/>
    <property type="match status" value="1"/>
</dbReference>
<feature type="domain" description="C2H2-type" evidence="7">
    <location>
        <begin position="410"/>
        <end position="431"/>
    </location>
</feature>
<dbReference type="SMART" id="SM00355">
    <property type="entry name" value="ZnF_C2H2"/>
    <property type="match status" value="5"/>
</dbReference>
<comment type="caution">
    <text evidence="8">The sequence shown here is derived from an EMBL/GenBank/DDBJ whole genome shotgun (WGS) entry which is preliminary data.</text>
</comment>
<evidence type="ECO:0000259" key="7">
    <source>
        <dbReference type="PROSITE" id="PS50157"/>
    </source>
</evidence>
<evidence type="ECO:0000256" key="6">
    <source>
        <dbReference type="SAM" id="MobiDB-lite"/>
    </source>
</evidence>
<feature type="domain" description="C2H2-type" evidence="7">
    <location>
        <begin position="436"/>
        <end position="463"/>
    </location>
</feature>
<evidence type="ECO:0000256" key="3">
    <source>
        <dbReference type="ARBA" id="ARBA00022771"/>
    </source>
</evidence>
<keyword evidence="3 5" id="KW-0863">Zinc-finger</keyword>
<accession>A0ABD3XHW2</accession>
<feature type="domain" description="C2H2-type" evidence="7">
    <location>
        <begin position="380"/>
        <end position="405"/>
    </location>
</feature>
<name>A0ABD3XHW2_SINWO</name>
<dbReference type="SUPFAM" id="SSF57667">
    <property type="entry name" value="beta-beta-alpha zinc fingers"/>
    <property type="match status" value="2"/>
</dbReference>
<dbReference type="Proteomes" id="UP001634394">
    <property type="component" value="Unassembled WGS sequence"/>
</dbReference>
<dbReference type="Pfam" id="PF00096">
    <property type="entry name" value="zf-C2H2"/>
    <property type="match status" value="3"/>
</dbReference>